<organism evidence="3 4">
    <name type="scientific">Lithospermum erythrorhizon</name>
    <name type="common">Purple gromwell</name>
    <name type="synonym">Lithospermum officinale var. erythrorhizon</name>
    <dbReference type="NCBI Taxonomy" id="34254"/>
    <lineage>
        <taxon>Eukaryota</taxon>
        <taxon>Viridiplantae</taxon>
        <taxon>Streptophyta</taxon>
        <taxon>Embryophyta</taxon>
        <taxon>Tracheophyta</taxon>
        <taxon>Spermatophyta</taxon>
        <taxon>Magnoliopsida</taxon>
        <taxon>eudicotyledons</taxon>
        <taxon>Gunneridae</taxon>
        <taxon>Pentapetalae</taxon>
        <taxon>asterids</taxon>
        <taxon>lamiids</taxon>
        <taxon>Boraginales</taxon>
        <taxon>Boraginaceae</taxon>
        <taxon>Boraginoideae</taxon>
        <taxon>Lithospermeae</taxon>
        <taxon>Lithospermum</taxon>
    </lineage>
</organism>
<keyword evidence="1" id="KW-0812">Transmembrane</keyword>
<evidence type="ECO:0000313" key="3">
    <source>
        <dbReference type="EMBL" id="GAA0140951.1"/>
    </source>
</evidence>
<dbReference type="InterPro" id="IPR036047">
    <property type="entry name" value="F-box-like_dom_sf"/>
</dbReference>
<dbReference type="SUPFAM" id="SSF81383">
    <property type="entry name" value="F-box domain"/>
    <property type="match status" value="1"/>
</dbReference>
<evidence type="ECO:0000313" key="4">
    <source>
        <dbReference type="Proteomes" id="UP001454036"/>
    </source>
</evidence>
<dbReference type="Gene3D" id="1.20.1280.50">
    <property type="match status" value="1"/>
</dbReference>
<feature type="transmembrane region" description="Helical" evidence="1">
    <location>
        <begin position="6"/>
        <end position="26"/>
    </location>
</feature>
<dbReference type="Pfam" id="PF00646">
    <property type="entry name" value="F-box"/>
    <property type="match status" value="1"/>
</dbReference>
<dbReference type="SMART" id="SM00256">
    <property type="entry name" value="FBOX"/>
    <property type="match status" value="1"/>
</dbReference>
<sequence length="434" mass="50398">MVLYEFLTAILVVLLSAVIFCALYLLDYLLDNKFKVGMPLDQLPDDVLINVLSRLPAYELLNRIVCKRWRSLISSHEFIRLQRERAPIVVLGQRFFIESSSYNKICFGLVEDGFKKSVKMISFKFDANMIKCTPRLIDSCGGGELLLFLGMFVRDSYNDSKYIVFNPISCESRFLHPPCYSFLEKLCGLFFHPLESEYKVLCWKMEVDCFAYYIYDGLGTETQRKITSTPLFCRPANDEAPVVVEMGLHWMINQDKMGPNRSGFDPCDHTIMVFEIVSEEFRTLPHHPSLDGCEGGYSRCMMNHRYMNLFEMDKKLCLSHMFPDENRIDIWLLEDYTNWGWIRKHKIFTGFGKIPEVPKEFIKSSIGRDSMLRNKVIYIGKDMLVVNYFGRLYSLHLTLKTFKKVKDDAFGDYGTKLFTAYRSCLPMATGAELV</sequence>
<accession>A0AAV3NQ51</accession>
<dbReference type="InterPro" id="IPR050796">
    <property type="entry name" value="SCF_F-box_component"/>
</dbReference>
<gene>
    <name evidence="3" type="ORF">LIER_02204</name>
</gene>
<comment type="caution">
    <text evidence="3">The sequence shown here is derived from an EMBL/GenBank/DDBJ whole genome shotgun (WGS) entry which is preliminary data.</text>
</comment>
<evidence type="ECO:0000256" key="1">
    <source>
        <dbReference type="SAM" id="Phobius"/>
    </source>
</evidence>
<name>A0AAV3NQ51_LITER</name>
<dbReference type="PROSITE" id="PS50181">
    <property type="entry name" value="FBOX"/>
    <property type="match status" value="1"/>
</dbReference>
<dbReference type="EMBL" id="BAABME010000234">
    <property type="protein sequence ID" value="GAA0140951.1"/>
    <property type="molecule type" value="Genomic_DNA"/>
</dbReference>
<dbReference type="PANTHER" id="PTHR31672:SF2">
    <property type="entry name" value="F-BOX DOMAIN-CONTAINING PROTEIN"/>
    <property type="match status" value="1"/>
</dbReference>
<dbReference type="AlphaFoldDB" id="A0AAV3NQ51"/>
<keyword evidence="1" id="KW-0472">Membrane</keyword>
<dbReference type="InterPro" id="IPR017451">
    <property type="entry name" value="F-box-assoc_interact_dom"/>
</dbReference>
<dbReference type="Proteomes" id="UP001454036">
    <property type="component" value="Unassembled WGS sequence"/>
</dbReference>
<evidence type="ECO:0000259" key="2">
    <source>
        <dbReference type="PROSITE" id="PS50181"/>
    </source>
</evidence>
<feature type="domain" description="F-box" evidence="2">
    <location>
        <begin position="37"/>
        <end position="82"/>
    </location>
</feature>
<dbReference type="CDD" id="cd22157">
    <property type="entry name" value="F-box_AtFBW1-like"/>
    <property type="match status" value="1"/>
</dbReference>
<dbReference type="InterPro" id="IPR001810">
    <property type="entry name" value="F-box_dom"/>
</dbReference>
<proteinExistence type="predicted"/>
<keyword evidence="4" id="KW-1185">Reference proteome</keyword>
<protein>
    <recommendedName>
        <fullName evidence="2">F-box domain-containing protein</fullName>
    </recommendedName>
</protein>
<keyword evidence="1" id="KW-1133">Transmembrane helix</keyword>
<reference evidence="3 4" key="1">
    <citation type="submission" date="2024-01" db="EMBL/GenBank/DDBJ databases">
        <title>The complete chloroplast genome sequence of Lithospermum erythrorhizon: insights into the phylogenetic relationship among Boraginaceae species and the maternal lineages of purple gromwells.</title>
        <authorList>
            <person name="Okada T."/>
            <person name="Watanabe K."/>
        </authorList>
    </citation>
    <scope>NUCLEOTIDE SEQUENCE [LARGE SCALE GENOMIC DNA]</scope>
</reference>
<dbReference type="NCBIfam" id="TIGR01640">
    <property type="entry name" value="F_box_assoc_1"/>
    <property type="match status" value="1"/>
</dbReference>
<dbReference type="PANTHER" id="PTHR31672">
    <property type="entry name" value="BNACNNG10540D PROTEIN"/>
    <property type="match status" value="1"/>
</dbReference>